<evidence type="ECO:0000313" key="2">
    <source>
        <dbReference type="Proteomes" id="UP000233781"/>
    </source>
</evidence>
<keyword evidence="2" id="KW-1185">Reference proteome</keyword>
<dbReference type="InterPro" id="IPR046275">
    <property type="entry name" value="DUF6308"/>
</dbReference>
<dbReference type="AlphaFoldDB" id="A0A2N3YFU5"/>
<organism evidence="1 2">
    <name type="scientific">Phycicoccus duodecadis</name>
    <dbReference type="NCBI Taxonomy" id="173053"/>
    <lineage>
        <taxon>Bacteria</taxon>
        <taxon>Bacillati</taxon>
        <taxon>Actinomycetota</taxon>
        <taxon>Actinomycetes</taxon>
        <taxon>Micrococcales</taxon>
        <taxon>Intrasporangiaceae</taxon>
        <taxon>Phycicoccus</taxon>
    </lineage>
</organism>
<dbReference type="EMBL" id="PJNE01000001">
    <property type="protein sequence ID" value="PKW25721.1"/>
    <property type="molecule type" value="Genomic_DNA"/>
</dbReference>
<accession>A0A2N3YFU5</accession>
<dbReference type="RefSeq" id="WP_101394406.1">
    <property type="nucleotide sequence ID" value="NZ_PJNE01000001.1"/>
</dbReference>
<sequence>MTPTTFRRPAVLAPGREDEAARHLRRYVDVSTAGTPSGFTGAFFDGWDPDGRRAEDADRFTADDLVAVTFLSVEIPPRAAQQLLVEQRGALSRLLAEVVERDLVDVEEPLTPSSPEWQLNDALRTIDGIGPTTASKLMARKRPRLLPIYDSVIDQHVLSGSGVLWEPLRQALRADGRALHEQLVALRVRAGVGDSISAIRVVDILAWMEGKGYIPAS</sequence>
<dbReference type="Pfam" id="PF19827">
    <property type="entry name" value="DUF6308"/>
    <property type="match status" value="1"/>
</dbReference>
<proteinExistence type="predicted"/>
<dbReference type="OrthoDB" id="5178186at2"/>
<gene>
    <name evidence="1" type="ORF">ATL31_0520</name>
</gene>
<protein>
    <submittedName>
        <fullName evidence="1">Uncharacterized protein</fullName>
    </submittedName>
</protein>
<comment type="caution">
    <text evidence="1">The sequence shown here is derived from an EMBL/GenBank/DDBJ whole genome shotgun (WGS) entry which is preliminary data.</text>
</comment>
<evidence type="ECO:0000313" key="1">
    <source>
        <dbReference type="EMBL" id="PKW25721.1"/>
    </source>
</evidence>
<dbReference type="Proteomes" id="UP000233781">
    <property type="component" value="Unassembled WGS sequence"/>
</dbReference>
<reference evidence="1 2" key="1">
    <citation type="submission" date="2017-12" db="EMBL/GenBank/DDBJ databases">
        <title>Sequencing the genomes of 1000 Actinobacteria strains.</title>
        <authorList>
            <person name="Klenk H.-P."/>
        </authorList>
    </citation>
    <scope>NUCLEOTIDE SEQUENCE [LARGE SCALE GENOMIC DNA]</scope>
    <source>
        <strain evidence="1 2">DSM 12806</strain>
    </source>
</reference>
<name>A0A2N3YFU5_9MICO</name>